<organism evidence="1 2">
    <name type="scientific">Candidatus Propionivibrio aalborgensis</name>
    <dbReference type="NCBI Taxonomy" id="1860101"/>
    <lineage>
        <taxon>Bacteria</taxon>
        <taxon>Pseudomonadati</taxon>
        <taxon>Pseudomonadota</taxon>
        <taxon>Betaproteobacteria</taxon>
        <taxon>Rhodocyclales</taxon>
        <taxon>Rhodocyclaceae</taxon>
        <taxon>Propionivibrio</taxon>
    </lineage>
</organism>
<gene>
    <name evidence="1" type="ORF">PROAA_1980006</name>
</gene>
<dbReference type="PROSITE" id="PS51257">
    <property type="entry name" value="PROKAR_LIPOPROTEIN"/>
    <property type="match status" value="1"/>
</dbReference>
<dbReference type="EMBL" id="FLQY01000110">
    <property type="protein sequence ID" value="SBT06811.1"/>
    <property type="molecule type" value="Genomic_DNA"/>
</dbReference>
<keyword evidence="2" id="KW-1185">Reference proteome</keyword>
<dbReference type="RefSeq" id="WP_186410639.1">
    <property type="nucleotide sequence ID" value="NZ_FLQY01000110.1"/>
</dbReference>
<accession>A0A1A8XQ97</accession>
<evidence type="ECO:0008006" key="3">
    <source>
        <dbReference type="Google" id="ProtNLM"/>
    </source>
</evidence>
<dbReference type="AlphaFoldDB" id="A0A1A8XQ97"/>
<sequence length="141" mass="15836">MKHRVFIFFAVLILVACSRMDRGISAKITELFDASNSAPIDLAQVGPPSWERVCVLGPYVTNEAAEHILGFKWDVQRQSSIVVDDRINLVVFLKNEEVLAFTEHRRDKGDFLDLKPRCLARTQAVLVRRAGADGLVQLVSE</sequence>
<proteinExistence type="predicted"/>
<evidence type="ECO:0000313" key="1">
    <source>
        <dbReference type="EMBL" id="SBT06811.1"/>
    </source>
</evidence>
<protein>
    <recommendedName>
        <fullName evidence="3">Lipoprotein</fullName>
    </recommendedName>
</protein>
<dbReference type="Proteomes" id="UP000199600">
    <property type="component" value="Unassembled WGS sequence"/>
</dbReference>
<evidence type="ECO:0000313" key="2">
    <source>
        <dbReference type="Proteomes" id="UP000199600"/>
    </source>
</evidence>
<name>A0A1A8XQ97_9RHOO</name>
<reference evidence="1 2" key="1">
    <citation type="submission" date="2016-06" db="EMBL/GenBank/DDBJ databases">
        <authorList>
            <person name="Kjaerup R.B."/>
            <person name="Dalgaard T.S."/>
            <person name="Juul-Madsen H.R."/>
        </authorList>
    </citation>
    <scope>NUCLEOTIDE SEQUENCE [LARGE SCALE GENOMIC DNA]</scope>
    <source>
        <strain evidence="1">2</strain>
    </source>
</reference>